<keyword evidence="4" id="KW-0472">Membrane</keyword>
<keyword evidence="7" id="KW-1185">Reference proteome</keyword>
<feature type="domain" description="Phospholipid/glycerol acyltransferase" evidence="5">
    <location>
        <begin position="59"/>
        <end position="177"/>
    </location>
</feature>
<dbReference type="GO" id="GO:0003841">
    <property type="term" value="F:1-acylglycerol-3-phosphate O-acyltransferase activity"/>
    <property type="evidence" value="ECO:0007669"/>
    <property type="project" value="TreeGrafter"/>
</dbReference>
<evidence type="ECO:0000313" key="7">
    <source>
        <dbReference type="Proteomes" id="UP000295560"/>
    </source>
</evidence>
<feature type="region of interest" description="Disordered" evidence="3">
    <location>
        <begin position="236"/>
        <end position="271"/>
    </location>
</feature>
<organism evidence="6 7">
    <name type="scientific">Pseudonocardia endophytica</name>
    <dbReference type="NCBI Taxonomy" id="401976"/>
    <lineage>
        <taxon>Bacteria</taxon>
        <taxon>Bacillati</taxon>
        <taxon>Actinomycetota</taxon>
        <taxon>Actinomycetes</taxon>
        <taxon>Pseudonocardiales</taxon>
        <taxon>Pseudonocardiaceae</taxon>
        <taxon>Pseudonocardia</taxon>
    </lineage>
</organism>
<keyword evidence="4" id="KW-0812">Transmembrane</keyword>
<reference evidence="6 7" key="1">
    <citation type="submission" date="2019-03" db="EMBL/GenBank/DDBJ databases">
        <title>Sequencing the genomes of 1000 actinobacteria strains.</title>
        <authorList>
            <person name="Klenk H.-P."/>
        </authorList>
    </citation>
    <scope>NUCLEOTIDE SEQUENCE [LARGE SCALE GENOMIC DNA]</scope>
    <source>
        <strain evidence="6 7">DSM 44969</strain>
    </source>
</reference>
<dbReference type="OrthoDB" id="9806008at2"/>
<evidence type="ECO:0000256" key="1">
    <source>
        <dbReference type="ARBA" id="ARBA00022679"/>
    </source>
</evidence>
<dbReference type="RefSeq" id="WP_132421693.1">
    <property type="nucleotide sequence ID" value="NZ_SMFZ01000001.1"/>
</dbReference>
<evidence type="ECO:0000256" key="3">
    <source>
        <dbReference type="SAM" id="MobiDB-lite"/>
    </source>
</evidence>
<dbReference type="CDD" id="cd07989">
    <property type="entry name" value="LPLAT_AGPAT-like"/>
    <property type="match status" value="1"/>
</dbReference>
<comment type="caution">
    <text evidence="6">The sequence shown here is derived from an EMBL/GenBank/DDBJ whole genome shotgun (WGS) entry which is preliminary data.</text>
</comment>
<dbReference type="PANTHER" id="PTHR10434">
    <property type="entry name" value="1-ACYL-SN-GLYCEROL-3-PHOSPHATE ACYLTRANSFERASE"/>
    <property type="match status" value="1"/>
</dbReference>
<sequence length="271" mass="29617">MSLPEPLTVWQRIRHTLLRRRRTSGFWFGLAIEVIWPFVMWGTRFGWRGGEHLPRTGGALLVGNHVSFSDPIFDIAFGVAHGRMPRFMAKSELWSVPVVKWVLAGGRHIPVYRASKRAGESFAGAIDALSAGELVAVYPEGTYTADPAGWPMRPKNGVARIALKSGAPVYPIANWGSQTALPAEGRPRLWPKQRVSVVLGPEIDISEFRDKPLTRTTMDACTRKIMDEVTALLADLRGETPPVEPFDPDAATGASPGTTVADAPAEERPAS</sequence>
<gene>
    <name evidence="6" type="ORF">EV378_1189</name>
</gene>
<keyword evidence="1 6" id="KW-0808">Transferase</keyword>
<accession>A0A4R1I5P3</accession>
<dbReference type="SMART" id="SM00563">
    <property type="entry name" value="PlsC"/>
    <property type="match status" value="1"/>
</dbReference>
<evidence type="ECO:0000259" key="5">
    <source>
        <dbReference type="SMART" id="SM00563"/>
    </source>
</evidence>
<evidence type="ECO:0000313" key="6">
    <source>
        <dbReference type="EMBL" id="TCK25382.1"/>
    </source>
</evidence>
<dbReference type="Pfam" id="PF01553">
    <property type="entry name" value="Acyltransferase"/>
    <property type="match status" value="1"/>
</dbReference>
<keyword evidence="4" id="KW-1133">Transmembrane helix</keyword>
<dbReference type="PANTHER" id="PTHR10434:SF55">
    <property type="entry name" value="POSSIBLE ACYLTRANSFERASE"/>
    <property type="match status" value="1"/>
</dbReference>
<dbReference type="SUPFAM" id="SSF69593">
    <property type="entry name" value="Glycerol-3-phosphate (1)-acyltransferase"/>
    <property type="match status" value="1"/>
</dbReference>
<dbReference type="InterPro" id="IPR002123">
    <property type="entry name" value="Plipid/glycerol_acylTrfase"/>
</dbReference>
<dbReference type="GO" id="GO:0005886">
    <property type="term" value="C:plasma membrane"/>
    <property type="evidence" value="ECO:0007669"/>
    <property type="project" value="TreeGrafter"/>
</dbReference>
<proteinExistence type="predicted"/>
<name>A0A4R1I5P3_PSEEN</name>
<keyword evidence="2 6" id="KW-0012">Acyltransferase</keyword>
<dbReference type="EMBL" id="SMFZ01000001">
    <property type="protein sequence ID" value="TCK25382.1"/>
    <property type="molecule type" value="Genomic_DNA"/>
</dbReference>
<evidence type="ECO:0000256" key="4">
    <source>
        <dbReference type="SAM" id="Phobius"/>
    </source>
</evidence>
<feature type="transmembrane region" description="Helical" evidence="4">
    <location>
        <begin position="26"/>
        <end position="47"/>
    </location>
</feature>
<evidence type="ECO:0000256" key="2">
    <source>
        <dbReference type="ARBA" id="ARBA00023315"/>
    </source>
</evidence>
<dbReference type="Proteomes" id="UP000295560">
    <property type="component" value="Unassembled WGS sequence"/>
</dbReference>
<protein>
    <submittedName>
        <fullName evidence="6">1-acyl-sn-glycerol-3-phosphate acyltransferase</fullName>
    </submittedName>
</protein>
<dbReference type="AlphaFoldDB" id="A0A4R1I5P3"/>
<dbReference type="GO" id="GO:0006654">
    <property type="term" value="P:phosphatidic acid biosynthetic process"/>
    <property type="evidence" value="ECO:0007669"/>
    <property type="project" value="TreeGrafter"/>
</dbReference>